<evidence type="ECO:0000259" key="2">
    <source>
        <dbReference type="Pfam" id="PF03959"/>
    </source>
</evidence>
<dbReference type="OrthoDB" id="312595at2759"/>
<sequence>MTSNQQRKCLKMICFHGYNTSKEVFDYQSRYFRQAFSSIIDFHSIDAPHDCEDEPNQALINRGFTQPYKAWLNIGQSVKDQESGIESTINRDVVSGLEDSIKSVLKEIEEHGPFDGALAFSQGSIFYRHMYRVLNQINPQSIEGFPNFLISVGGPYFPYMKFNYQGRDFKQDYTLPIDSLHIYGERDEYKAFMTVHKLFSNTPDVIWHEDGHQFPRKLEQKEYEILKGFIIKQWRLKYDEDCVFEYDQFNF</sequence>
<reference evidence="3" key="1">
    <citation type="submission" date="2019-06" db="EMBL/GenBank/DDBJ databases">
        <authorList>
            <person name="Zheng W."/>
        </authorList>
    </citation>
    <scope>NUCLEOTIDE SEQUENCE</scope>
    <source>
        <strain evidence="3">QDHG01</strain>
    </source>
</reference>
<dbReference type="Gene3D" id="3.40.50.1820">
    <property type="entry name" value="alpha/beta hydrolase"/>
    <property type="match status" value="1"/>
</dbReference>
<keyword evidence="1" id="KW-0378">Hydrolase</keyword>
<keyword evidence="4" id="KW-1185">Reference proteome</keyword>
<dbReference type="GO" id="GO:0005737">
    <property type="term" value="C:cytoplasm"/>
    <property type="evidence" value="ECO:0007669"/>
    <property type="project" value="TreeGrafter"/>
</dbReference>
<organism evidence="3 4">
    <name type="scientific">Halteria grandinella</name>
    <dbReference type="NCBI Taxonomy" id="5974"/>
    <lineage>
        <taxon>Eukaryota</taxon>
        <taxon>Sar</taxon>
        <taxon>Alveolata</taxon>
        <taxon>Ciliophora</taxon>
        <taxon>Intramacronucleata</taxon>
        <taxon>Spirotrichea</taxon>
        <taxon>Stichotrichia</taxon>
        <taxon>Sporadotrichida</taxon>
        <taxon>Halteriidae</taxon>
        <taxon>Halteria</taxon>
    </lineage>
</organism>
<dbReference type="PANTHER" id="PTHR48070:SF6">
    <property type="entry name" value="ESTERASE OVCA2"/>
    <property type="match status" value="1"/>
</dbReference>
<protein>
    <recommendedName>
        <fullName evidence="2">Serine hydrolase domain-containing protein</fullName>
    </recommendedName>
</protein>
<dbReference type="AlphaFoldDB" id="A0A8J8SZB1"/>
<comment type="caution">
    <text evidence="3">The sequence shown here is derived from an EMBL/GenBank/DDBJ whole genome shotgun (WGS) entry which is preliminary data.</text>
</comment>
<dbReference type="EMBL" id="RRYP01014764">
    <property type="protein sequence ID" value="TNV75816.1"/>
    <property type="molecule type" value="Genomic_DNA"/>
</dbReference>
<dbReference type="InterPro" id="IPR050593">
    <property type="entry name" value="LovG"/>
</dbReference>
<dbReference type="GO" id="GO:0005634">
    <property type="term" value="C:nucleus"/>
    <property type="evidence" value="ECO:0007669"/>
    <property type="project" value="TreeGrafter"/>
</dbReference>
<evidence type="ECO:0000313" key="3">
    <source>
        <dbReference type="EMBL" id="TNV75816.1"/>
    </source>
</evidence>
<dbReference type="SUPFAM" id="SSF53474">
    <property type="entry name" value="alpha/beta-Hydrolases"/>
    <property type="match status" value="1"/>
</dbReference>
<name>A0A8J8SZB1_HALGN</name>
<dbReference type="PANTHER" id="PTHR48070">
    <property type="entry name" value="ESTERASE OVCA2"/>
    <property type="match status" value="1"/>
</dbReference>
<proteinExistence type="predicted"/>
<evidence type="ECO:0000313" key="4">
    <source>
        <dbReference type="Proteomes" id="UP000785679"/>
    </source>
</evidence>
<dbReference type="Proteomes" id="UP000785679">
    <property type="component" value="Unassembled WGS sequence"/>
</dbReference>
<accession>A0A8J8SZB1</accession>
<dbReference type="InterPro" id="IPR005645">
    <property type="entry name" value="FSH-like_dom"/>
</dbReference>
<dbReference type="Pfam" id="PF03959">
    <property type="entry name" value="FSH1"/>
    <property type="match status" value="1"/>
</dbReference>
<dbReference type="InterPro" id="IPR029058">
    <property type="entry name" value="AB_hydrolase_fold"/>
</dbReference>
<feature type="domain" description="Serine hydrolase" evidence="2">
    <location>
        <begin position="8"/>
        <end position="221"/>
    </location>
</feature>
<gene>
    <name evidence="3" type="ORF">FGO68_gene12793</name>
</gene>
<evidence type="ECO:0000256" key="1">
    <source>
        <dbReference type="ARBA" id="ARBA00022801"/>
    </source>
</evidence>
<dbReference type="GO" id="GO:0016787">
    <property type="term" value="F:hydrolase activity"/>
    <property type="evidence" value="ECO:0007669"/>
    <property type="project" value="UniProtKB-KW"/>
</dbReference>